<dbReference type="InterPro" id="IPR041881">
    <property type="entry name" value="PqqD_sf"/>
</dbReference>
<dbReference type="SUPFAM" id="SSF111369">
    <property type="entry name" value="HlyD-like secretion proteins"/>
    <property type="match status" value="1"/>
</dbReference>
<organism evidence="2 3">
    <name type="scientific">Oceanomicrobium pacificus</name>
    <dbReference type="NCBI Taxonomy" id="2692916"/>
    <lineage>
        <taxon>Bacteria</taxon>
        <taxon>Pseudomonadati</taxon>
        <taxon>Pseudomonadota</taxon>
        <taxon>Alphaproteobacteria</taxon>
        <taxon>Rhodobacterales</taxon>
        <taxon>Paracoccaceae</taxon>
        <taxon>Oceanomicrobium</taxon>
    </lineage>
</organism>
<protein>
    <submittedName>
        <fullName evidence="2">PqqD family peptide modification chaperone</fullName>
    </submittedName>
</protein>
<feature type="transmembrane region" description="Helical" evidence="1">
    <location>
        <begin position="428"/>
        <end position="449"/>
    </location>
</feature>
<dbReference type="InterPro" id="IPR001193">
    <property type="entry name" value="MBTPS2"/>
</dbReference>
<evidence type="ECO:0000256" key="1">
    <source>
        <dbReference type="SAM" id="Phobius"/>
    </source>
</evidence>
<accession>A0A6B0U759</accession>
<dbReference type="GO" id="GO:0031293">
    <property type="term" value="P:membrane protein intracellular domain proteolysis"/>
    <property type="evidence" value="ECO:0007669"/>
    <property type="project" value="TreeGrafter"/>
</dbReference>
<keyword evidence="3" id="KW-1185">Reference proteome</keyword>
<sequence>MVRAFLSSDWYRLAAIKPRLRGHVDIHRQTFRGKIWFIVQDHHSGKYHRITPAAQYMLALMNGHRTMQEIWEAACARFDDAPPTQSETIRLVSQLHSADLIAADRLPDLQEMGERHAKQERAAMVTRFRNPMAVRVPLFDPDRFLDATVGALRWLFTPFGFLLWLGLVGAGLVLTGLHWTALTDGFADQVLAAENLILMALAYPLVKAVHEAGHAYATKVWGGEVHEVGVMFLVFVPVPYVDASASAAFASKWRRAVVGGAGIMVELALATLGLIFWINAEPGLARAFAYNVMLIGGISTLLFNGNPLLRFDGYFVFADLLEIPNLGQRSNRYFFYLVQRYLFGMKDEASPVQRNSERGWLFFYAVAAFIYRMFISFTIALFVASKFFVIGVVLALWALGNSFVMPLLKGFRFLLAGPALRNHRGRALAVTGTFLFLLGAALFALPAPLTTVTYGVATPDTSTLVRAGTEGFVDRIAVEPGAEVAQGDPILHLSDPVLSNRIEVLERRLEAARMRLRAVLLIDQVQADVERERVKLIEGQLETLQGRIGDLVVRAPRDGAVVLPGGADLIGRLVRQGDVLGHLQTDAPARMRIAVRQDRVDLVRRNTRAVELRMLSGDGSPRAARLFGEVPQSQTVLPSAALATEGGGDVVLNPAGVTPLSTLDRVFLFDVVPDDGAPSTLVGERALVKFDHGLEPLAWRVYRAARQLFLRQFNV</sequence>
<feature type="transmembrane region" description="Helical" evidence="1">
    <location>
        <begin position="361"/>
        <end position="382"/>
    </location>
</feature>
<dbReference type="RefSeq" id="WP_160856364.1">
    <property type="nucleotide sequence ID" value="NZ_WUWG01000007.1"/>
</dbReference>
<dbReference type="EMBL" id="WUWG01000007">
    <property type="protein sequence ID" value="MXU66701.1"/>
    <property type="molecule type" value="Genomic_DNA"/>
</dbReference>
<evidence type="ECO:0000313" key="2">
    <source>
        <dbReference type="EMBL" id="MXU66701.1"/>
    </source>
</evidence>
<feature type="transmembrane region" description="Helical" evidence="1">
    <location>
        <begin position="284"/>
        <end position="303"/>
    </location>
</feature>
<proteinExistence type="predicted"/>
<feature type="transmembrane region" description="Helical" evidence="1">
    <location>
        <begin position="256"/>
        <end position="278"/>
    </location>
</feature>
<dbReference type="InterPro" id="IPR008792">
    <property type="entry name" value="PQQD"/>
</dbReference>
<dbReference type="GO" id="GO:0005737">
    <property type="term" value="C:cytoplasm"/>
    <property type="evidence" value="ECO:0007669"/>
    <property type="project" value="TreeGrafter"/>
</dbReference>
<keyword evidence="1" id="KW-1133">Transmembrane helix</keyword>
<feature type="transmembrane region" description="Helical" evidence="1">
    <location>
        <begin position="161"/>
        <end position="181"/>
    </location>
</feature>
<feature type="transmembrane region" description="Helical" evidence="1">
    <location>
        <begin position="388"/>
        <end position="408"/>
    </location>
</feature>
<comment type="caution">
    <text evidence="2">The sequence shown here is derived from an EMBL/GenBank/DDBJ whole genome shotgun (WGS) entry which is preliminary data.</text>
</comment>
<name>A0A6B0U759_9RHOB</name>
<keyword evidence="1" id="KW-0812">Transmembrane</keyword>
<gene>
    <name evidence="2" type="ORF">GSH16_14725</name>
</gene>
<reference evidence="2 3" key="1">
    <citation type="submission" date="2019-12" db="EMBL/GenBank/DDBJ databases">
        <title>Strain KN286 was isolated from seawater, which was collected from Caroline Seamount in the tropical western Pacific.</title>
        <authorList>
            <person name="Wang Q."/>
        </authorList>
    </citation>
    <scope>NUCLEOTIDE SEQUENCE [LARGE SCALE GENOMIC DNA]</scope>
    <source>
        <strain evidence="2 3">KN286</strain>
    </source>
</reference>
<dbReference type="Proteomes" id="UP000436016">
    <property type="component" value="Unassembled WGS sequence"/>
</dbReference>
<keyword evidence="1" id="KW-0472">Membrane</keyword>
<dbReference type="PANTHER" id="PTHR13325:SF3">
    <property type="entry name" value="MEMBRANE-BOUND TRANSCRIPTION FACTOR SITE-2 PROTEASE"/>
    <property type="match status" value="1"/>
</dbReference>
<dbReference type="Gene3D" id="1.10.10.1150">
    <property type="entry name" value="Coenzyme PQQ synthesis protein D (PqqD)"/>
    <property type="match status" value="1"/>
</dbReference>
<dbReference type="GO" id="GO:0016020">
    <property type="term" value="C:membrane"/>
    <property type="evidence" value="ECO:0007669"/>
    <property type="project" value="InterPro"/>
</dbReference>
<evidence type="ECO:0000313" key="3">
    <source>
        <dbReference type="Proteomes" id="UP000436016"/>
    </source>
</evidence>
<dbReference type="Pfam" id="PF05402">
    <property type="entry name" value="PqqD"/>
    <property type="match status" value="1"/>
</dbReference>
<feature type="transmembrane region" description="Helical" evidence="1">
    <location>
        <begin position="228"/>
        <end position="249"/>
    </location>
</feature>
<dbReference type="AlphaFoldDB" id="A0A6B0U759"/>
<dbReference type="PANTHER" id="PTHR13325">
    <property type="entry name" value="PROTEASE M50 MEMBRANE-BOUND TRANSCRIPTION FACTOR SITE 2 PROTEASE"/>
    <property type="match status" value="1"/>
</dbReference>
<dbReference type="GO" id="GO:0004222">
    <property type="term" value="F:metalloendopeptidase activity"/>
    <property type="evidence" value="ECO:0007669"/>
    <property type="project" value="InterPro"/>
</dbReference>